<dbReference type="InterPro" id="IPR013228">
    <property type="entry name" value="PE-PPE_C"/>
</dbReference>
<evidence type="ECO:0000313" key="2">
    <source>
        <dbReference type="EMBL" id="CFE86977.1"/>
    </source>
</evidence>
<evidence type="ECO:0000313" key="8">
    <source>
        <dbReference type="Proteomes" id="UP000046947"/>
    </source>
</evidence>
<name>A0A654TUK3_MYCTX</name>
<accession>A0A654TUK3</accession>
<dbReference type="EMBL" id="CFOH01001526">
    <property type="protein sequence ID" value="CFE86977.1"/>
    <property type="molecule type" value="Genomic_DNA"/>
</dbReference>
<reference evidence="6 7" key="2">
    <citation type="submission" date="2015-03" db="EMBL/GenBank/DDBJ databases">
        <authorList>
            <consortium name="Pathogen Informatics"/>
        </authorList>
    </citation>
    <scope>NUCLEOTIDE SEQUENCE [LARGE SCALE GENOMIC DNA]</scope>
    <source>
        <strain evidence="3 9">Bir 185</strain>
        <strain evidence="4 7">G09801536</strain>
        <strain evidence="2 8">H09601792</strain>
        <strain evidence="6">N09902308</strain>
    </source>
</reference>
<feature type="domain" description="PE-PPE" evidence="1">
    <location>
        <begin position="1"/>
        <end position="113"/>
    </location>
</feature>
<dbReference type="EMBL" id="CSAD01001326">
    <property type="protein sequence ID" value="COX06476.1"/>
    <property type="molecule type" value="Genomic_DNA"/>
</dbReference>
<proteinExistence type="predicted"/>
<dbReference type="EMBL" id="CNFT01000364">
    <property type="protein sequence ID" value="CKR59347.1"/>
    <property type="molecule type" value="Genomic_DNA"/>
</dbReference>
<evidence type="ECO:0000313" key="4">
    <source>
        <dbReference type="EMBL" id="COX06476.1"/>
    </source>
</evidence>
<evidence type="ECO:0000313" key="5">
    <source>
        <dbReference type="EMBL" id="CPA02607.1"/>
    </source>
</evidence>
<protein>
    <submittedName>
        <fullName evidence="2">Conserved exported protein of uncharacterized function</fullName>
    </submittedName>
</protein>
<dbReference type="EMBL" id="CSBK01002623">
    <property type="protein sequence ID" value="CPA02607.1"/>
    <property type="molecule type" value="Genomic_DNA"/>
</dbReference>
<evidence type="ECO:0000313" key="3">
    <source>
        <dbReference type="EMBL" id="CKR59347.1"/>
    </source>
</evidence>
<sequence>MPQQVDSQYDTNHVVTAYDGFSDFPDRPDNLLAVANAAIGAAIAHTPIGFTGPGDVPPQNIRTTVNSRGATTTTYLVPVNHLPLTLPLRYLGMSDAEVDQIDSVLQPQIDAAYARNDNWFTRPVSVDPVRGLDPLTAPGSIVEGARGLLGSPAFGG</sequence>
<reference evidence="5" key="1">
    <citation type="submission" date="2015-03" db="EMBL/GenBank/DDBJ databases">
        <authorList>
            <consortium name="Pathogen Informatics"/>
            <person name="Murphy D."/>
        </authorList>
    </citation>
    <scope>NUCLEOTIDE SEQUENCE</scope>
    <source>
        <strain evidence="5">N09902308</strain>
    </source>
</reference>
<evidence type="ECO:0000259" key="1">
    <source>
        <dbReference type="Pfam" id="PF08237"/>
    </source>
</evidence>
<dbReference type="Proteomes" id="UP000039021">
    <property type="component" value="Unassembled WGS sequence"/>
</dbReference>
<organism evidence="2 8">
    <name type="scientific">Mycobacterium tuberculosis</name>
    <dbReference type="NCBI Taxonomy" id="1773"/>
    <lineage>
        <taxon>Bacteria</taxon>
        <taxon>Bacillati</taxon>
        <taxon>Actinomycetota</taxon>
        <taxon>Actinomycetes</taxon>
        <taxon>Mycobacteriales</taxon>
        <taxon>Mycobacteriaceae</taxon>
        <taxon>Mycobacterium</taxon>
        <taxon>Mycobacterium tuberculosis complex</taxon>
    </lineage>
</organism>
<dbReference type="Proteomes" id="UP000045842">
    <property type="component" value="Unassembled WGS sequence"/>
</dbReference>
<evidence type="ECO:0000313" key="9">
    <source>
        <dbReference type="Proteomes" id="UP000050164"/>
    </source>
</evidence>
<dbReference type="AlphaFoldDB" id="A0A654TUK3"/>
<dbReference type="Proteomes" id="UP000050164">
    <property type="component" value="Unassembled WGS sequence"/>
</dbReference>
<dbReference type="Pfam" id="PF08237">
    <property type="entry name" value="PE-PPE"/>
    <property type="match status" value="1"/>
</dbReference>
<evidence type="ECO:0000313" key="6">
    <source>
        <dbReference type="Proteomes" id="UP000039021"/>
    </source>
</evidence>
<evidence type="ECO:0000313" key="7">
    <source>
        <dbReference type="Proteomes" id="UP000045842"/>
    </source>
</evidence>
<gene>
    <name evidence="4" type="ORF">ERS007679_04622</name>
    <name evidence="2" type="ORF">ERS007688_04618</name>
    <name evidence="5" type="ORF">ERS007739_04324</name>
    <name evidence="3" type="ORF">ERS027659_01800</name>
</gene>
<dbReference type="Proteomes" id="UP000046947">
    <property type="component" value="Unassembled WGS sequence"/>
</dbReference>